<dbReference type="InterPro" id="IPR003599">
    <property type="entry name" value="Ig_sub"/>
</dbReference>
<organism evidence="16 17">
    <name type="scientific">Carassius auratus</name>
    <name type="common">Goldfish</name>
    <dbReference type="NCBI Taxonomy" id="7957"/>
    <lineage>
        <taxon>Eukaryota</taxon>
        <taxon>Metazoa</taxon>
        <taxon>Chordata</taxon>
        <taxon>Craniata</taxon>
        <taxon>Vertebrata</taxon>
        <taxon>Euteleostomi</taxon>
        <taxon>Actinopterygii</taxon>
        <taxon>Neopterygii</taxon>
        <taxon>Teleostei</taxon>
        <taxon>Ostariophysi</taxon>
        <taxon>Cypriniformes</taxon>
        <taxon>Cyprinidae</taxon>
        <taxon>Cyprininae</taxon>
        <taxon>Carassius</taxon>
    </lineage>
</organism>
<dbReference type="Pfam" id="PF08686">
    <property type="entry name" value="PLAC"/>
    <property type="match status" value="1"/>
</dbReference>
<dbReference type="SUPFAM" id="SSF57362">
    <property type="entry name" value="BPTI-like"/>
    <property type="match status" value="1"/>
</dbReference>
<dbReference type="InterPro" id="IPR003598">
    <property type="entry name" value="Ig_sub2"/>
</dbReference>
<dbReference type="AlphaFoldDB" id="A0A6P6R6D6"/>
<evidence type="ECO:0000256" key="6">
    <source>
        <dbReference type="ARBA" id="ARBA00022900"/>
    </source>
</evidence>
<keyword evidence="6" id="KW-0722">Serine protease inhibitor</keyword>
<dbReference type="SMART" id="SM00406">
    <property type="entry name" value="IGv"/>
    <property type="match status" value="2"/>
</dbReference>
<dbReference type="InterPro" id="IPR002223">
    <property type="entry name" value="Kunitz_BPTI"/>
</dbReference>
<feature type="chain" id="PRO_5027535579" description="Papilin" evidence="12">
    <location>
        <begin position="18"/>
        <end position="1162"/>
    </location>
</feature>
<dbReference type="SMART" id="SM00408">
    <property type="entry name" value="IGc2"/>
    <property type="match status" value="3"/>
</dbReference>
<dbReference type="PROSITE" id="PS00280">
    <property type="entry name" value="BPTI_KUNITZ_1"/>
    <property type="match status" value="1"/>
</dbReference>
<feature type="disulfide bond" evidence="11">
    <location>
        <begin position="37"/>
        <end position="74"/>
    </location>
</feature>
<dbReference type="InterPro" id="IPR013098">
    <property type="entry name" value="Ig_I-set"/>
</dbReference>
<sequence length="1162" mass="127769">MLSVVACLQLLLASAFMQPTGDFWDEWGPYSECSRSCGGGVTMRTRRCVTQRTDGGHSCVGPEKSYRSCNIQDCPEGSRDFREEQCSQFDGSDFQGKRYKWLPYYGGENPCELNCIPRGENFYFRHKSSVVDGTRCHPGGKDICVDGLCKRLGCDNMLDSLQEEDPCLQCGGNGQSCSLVKNNFSMRNLPKGYNQMFIIPVGATTISIKETVPTRNYLAIKNLRGEYYLNGHWVIDFSRSTPIAGTVLYYQRGAEGENTPEIITGRGPTTEPLVIELITQEDNEGVEYEYYLPNGRSMEGYYWSYGSWSACSKECSSGYQSRLVFCTFDDEAYSDYLCASVPRPLSNRTCNEQQCPQTRSWVTGEWSPCPVTCGGGLQVRRVECMSHDSAGSRVVEDSQCASYTPRPLNQQNCNMQRCAQYRVSSWSQCSVTCDSGKQTRDVVCVGSDGASLEDYACGTQPKPPRTQACEMPVCRSPIGWHIGDWGLCSKSCGSGLRERQVICSDRQRNLYSVEECQSKPKPSTVERCNAQPCYRPQEVPSMQDPTGHDNTIHGFLPYTEDPTLAETPKNNAVHNPHGTALTPHCSQTYYGCCPDGSTPASGPQSQGCHQDQGLPSCTWSRYGCCHDGVTIAQGPNKEGCPDSWPHWSPASDIPSAPTDCKMSTYGCCYDGVTAAGGTHGEGCSNPPSNTQHSRSCDLPHTVGPCDNWTPRYYYDRSSSRCIHFWYGGCHGNSNNFASEEECQRMCLRSELSQRDQAHVLSLQHGGRRFPARIHHSSSGASNMHRAHRLDPSAMQQSSPAASWTAVGVSIDKSDPSTVEGLVGQQVVLPCRVSPRPSSTVMVEWRRDGVPVDPTRHQQQSDGSLWVGPITLQDSGWFLCVATKDHDRDHRYIYLSVSGGSQNGGGISETDSSQSYTSQSSSRFNIDYTSLVEARAGQTAKLRCAVLPGSSMHAVTIHWSRAGQPLNSLRHSQHSDGTLVINQLTSDDSGLYTCTITDAKKSEERQIQLKVFGDLRITKAPKDVHVPQGRTAQLTCVVTGENVNVGWSWNGVPVRPDGHHVLVSADGTLILNNVQPVDEGTYTCNAYTGTYSVSAAAEVRLAKSTQEVIESPGLPPECVDHPELANCKLIVYARLCSSQYYSSFCCASCARYATDKEKPGQAR</sequence>
<dbReference type="Pfam" id="PF19030">
    <property type="entry name" value="TSP1_ADAMTS"/>
    <property type="match status" value="4"/>
</dbReference>
<dbReference type="InterPro" id="IPR050439">
    <property type="entry name" value="ADAMTS_ADAMTS-like"/>
</dbReference>
<dbReference type="InterPro" id="IPR010909">
    <property type="entry name" value="PLAC"/>
</dbReference>
<keyword evidence="3" id="KW-0646">Protease inhibitor</keyword>
<evidence type="ECO:0000259" key="15">
    <source>
        <dbReference type="PROSITE" id="PS50900"/>
    </source>
</evidence>
<dbReference type="SMART" id="SM00209">
    <property type="entry name" value="TSP1"/>
    <property type="match status" value="5"/>
</dbReference>
<protein>
    <recommendedName>
        <fullName evidence="10">Papilin</fullName>
    </recommendedName>
</protein>
<evidence type="ECO:0000256" key="11">
    <source>
        <dbReference type="PIRSR" id="PIRSR613273-3"/>
    </source>
</evidence>
<dbReference type="InterPro" id="IPR000884">
    <property type="entry name" value="TSP1_rpt"/>
</dbReference>
<dbReference type="SUPFAM" id="SSF82895">
    <property type="entry name" value="TSP-1 type 1 repeat"/>
    <property type="match status" value="5"/>
</dbReference>
<dbReference type="GO" id="GO:0004222">
    <property type="term" value="F:metalloendopeptidase activity"/>
    <property type="evidence" value="ECO:0007669"/>
    <property type="project" value="TreeGrafter"/>
</dbReference>
<dbReference type="PROSITE" id="PS50092">
    <property type="entry name" value="TSP1"/>
    <property type="match status" value="5"/>
</dbReference>
<dbReference type="Gene3D" id="4.10.410.10">
    <property type="entry name" value="Pancreatic trypsin inhibitor Kunitz domain"/>
    <property type="match status" value="1"/>
</dbReference>
<comment type="subcellular location">
    <subcellularLocation>
        <location evidence="1">Secreted</location>
    </subcellularLocation>
</comment>
<feature type="signal peptide" evidence="12">
    <location>
        <begin position="1"/>
        <end position="17"/>
    </location>
</feature>
<reference evidence="17" key="1">
    <citation type="submission" date="2025-08" db="UniProtKB">
        <authorList>
            <consortium name="RefSeq"/>
        </authorList>
    </citation>
    <scope>IDENTIFICATION</scope>
    <source>
        <strain evidence="17">Wakin</strain>
        <tissue evidence="17">Muscle</tissue>
    </source>
</reference>
<dbReference type="Gene3D" id="2.20.100.10">
    <property type="entry name" value="Thrombospondin type-1 (TSP1) repeat"/>
    <property type="match status" value="5"/>
</dbReference>
<keyword evidence="2" id="KW-0964">Secreted</keyword>
<dbReference type="GO" id="GO:0005604">
    <property type="term" value="C:basement membrane"/>
    <property type="evidence" value="ECO:0007669"/>
    <property type="project" value="UniProtKB-ARBA"/>
</dbReference>
<keyword evidence="16" id="KW-1185">Reference proteome</keyword>
<dbReference type="CDD" id="cd22635">
    <property type="entry name" value="Kunitz_papilin"/>
    <property type="match status" value="1"/>
</dbReference>
<keyword evidence="5" id="KW-0677">Repeat</keyword>
<dbReference type="GO" id="GO:0005576">
    <property type="term" value="C:extracellular region"/>
    <property type="evidence" value="ECO:0007669"/>
    <property type="project" value="UniProtKB-SubCell"/>
</dbReference>
<feature type="domain" description="PLAC" evidence="15">
    <location>
        <begin position="1113"/>
        <end position="1152"/>
    </location>
</feature>
<dbReference type="Pfam" id="PF05986">
    <property type="entry name" value="ADAMTS_spacer1"/>
    <property type="match status" value="1"/>
</dbReference>
<feature type="disulfide bond" evidence="11">
    <location>
        <begin position="48"/>
        <end position="59"/>
    </location>
</feature>
<dbReference type="PROSITE" id="PS50279">
    <property type="entry name" value="BPTI_KUNITZ_2"/>
    <property type="match status" value="1"/>
</dbReference>
<dbReference type="FunFam" id="4.10.410.10:FF:000017">
    <property type="entry name" value="papilin isoform X2"/>
    <property type="match status" value="1"/>
</dbReference>
<evidence type="ECO:0000256" key="2">
    <source>
        <dbReference type="ARBA" id="ARBA00022525"/>
    </source>
</evidence>
<dbReference type="SMART" id="SM00131">
    <property type="entry name" value="KU"/>
    <property type="match status" value="1"/>
</dbReference>
<keyword evidence="7 11" id="KW-1015">Disulfide bond</keyword>
<evidence type="ECO:0000256" key="7">
    <source>
        <dbReference type="ARBA" id="ARBA00023157"/>
    </source>
</evidence>
<dbReference type="Pfam" id="PF00014">
    <property type="entry name" value="Kunitz_BPTI"/>
    <property type="match status" value="1"/>
</dbReference>
<dbReference type="InterPro" id="IPR045371">
    <property type="entry name" value="ADAMTS_CR_3"/>
</dbReference>
<feature type="domain" description="Ig-like" evidence="14">
    <location>
        <begin position="799"/>
        <end position="897"/>
    </location>
</feature>
<dbReference type="InterPro" id="IPR007110">
    <property type="entry name" value="Ig-like_dom"/>
</dbReference>
<feature type="disulfide bond" evidence="11">
    <location>
        <begin position="33"/>
        <end position="69"/>
    </location>
</feature>
<dbReference type="PANTHER" id="PTHR13723">
    <property type="entry name" value="ADAMTS A DISINTEGRIN AND METALLOPROTEASE WITH THROMBOSPONDIN MOTIFS PROTEASE"/>
    <property type="match status" value="1"/>
</dbReference>
<dbReference type="InterPro" id="IPR036383">
    <property type="entry name" value="TSP1_rpt_sf"/>
</dbReference>
<evidence type="ECO:0000256" key="5">
    <source>
        <dbReference type="ARBA" id="ARBA00022737"/>
    </source>
</evidence>
<proteinExistence type="inferred from homology"/>
<feature type="domain" description="Ig-like" evidence="14">
    <location>
        <begin position="1014"/>
        <end position="1099"/>
    </location>
</feature>
<evidence type="ECO:0000313" key="17">
    <source>
        <dbReference type="RefSeq" id="XP_026141057.1"/>
    </source>
</evidence>
<dbReference type="GO" id="GO:0004867">
    <property type="term" value="F:serine-type endopeptidase inhibitor activity"/>
    <property type="evidence" value="ECO:0007669"/>
    <property type="project" value="UniProtKB-KW"/>
</dbReference>
<dbReference type="PANTHER" id="PTHR13723:SF281">
    <property type="entry name" value="PAPILIN"/>
    <property type="match status" value="1"/>
</dbReference>
<dbReference type="Pfam" id="PF07679">
    <property type="entry name" value="I-set"/>
    <property type="match status" value="2"/>
</dbReference>
<dbReference type="FunFam" id="2.60.120.830:FF:000001">
    <property type="entry name" value="A disintegrin and metalloproteinase with thrombospondin motifs 1"/>
    <property type="match status" value="1"/>
</dbReference>
<dbReference type="InterPro" id="IPR020901">
    <property type="entry name" value="Prtase_inh_Kunz-CS"/>
</dbReference>
<feature type="domain" description="Ig-like" evidence="14">
    <location>
        <begin position="936"/>
        <end position="1007"/>
    </location>
</feature>
<dbReference type="InterPro" id="IPR036880">
    <property type="entry name" value="Kunitz_BPTI_sf"/>
</dbReference>
<dbReference type="PROSITE" id="PS50900">
    <property type="entry name" value="PLAC"/>
    <property type="match status" value="1"/>
</dbReference>
<dbReference type="InterPro" id="IPR013783">
    <property type="entry name" value="Ig-like_fold"/>
</dbReference>
<dbReference type="PRINTS" id="PR01857">
    <property type="entry name" value="ADAMTSFAMILY"/>
</dbReference>
<dbReference type="Pfam" id="PF00090">
    <property type="entry name" value="TSP_1"/>
    <property type="match status" value="1"/>
</dbReference>
<dbReference type="InterPro" id="IPR010294">
    <property type="entry name" value="ADAMTS_spacer1"/>
</dbReference>
<dbReference type="FunFam" id="2.20.100.10:FF:000001">
    <property type="entry name" value="semaphorin-5A isoform X1"/>
    <property type="match status" value="1"/>
</dbReference>
<keyword evidence="4 12" id="KW-0732">Signal</keyword>
<dbReference type="PRINTS" id="PR00759">
    <property type="entry name" value="BASICPTASE"/>
</dbReference>
<dbReference type="PROSITE" id="PS50835">
    <property type="entry name" value="IG_LIKE"/>
    <property type="match status" value="3"/>
</dbReference>
<dbReference type="Proteomes" id="UP000515129">
    <property type="component" value="Chromosome 17"/>
</dbReference>
<evidence type="ECO:0000256" key="10">
    <source>
        <dbReference type="ARBA" id="ARBA00074534"/>
    </source>
</evidence>
<accession>A0A6P6R6D6</accession>
<dbReference type="Gene3D" id="2.60.40.10">
    <property type="entry name" value="Immunoglobulins"/>
    <property type="match status" value="3"/>
</dbReference>
<feature type="domain" description="BPTI/Kunitz inhibitor" evidence="13">
    <location>
        <begin position="696"/>
        <end position="746"/>
    </location>
</feature>
<dbReference type="InterPro" id="IPR013106">
    <property type="entry name" value="Ig_V-set"/>
</dbReference>
<dbReference type="InterPro" id="IPR013273">
    <property type="entry name" value="ADAMTS/ADAMTS-like"/>
</dbReference>
<evidence type="ECO:0000259" key="13">
    <source>
        <dbReference type="PROSITE" id="PS50279"/>
    </source>
</evidence>
<evidence type="ECO:0000256" key="3">
    <source>
        <dbReference type="ARBA" id="ARBA00022690"/>
    </source>
</evidence>
<evidence type="ECO:0000256" key="9">
    <source>
        <dbReference type="ARBA" id="ARBA00061693"/>
    </source>
</evidence>
<dbReference type="RefSeq" id="XP_026141057.1">
    <property type="nucleotide sequence ID" value="XM_026285272.1"/>
</dbReference>
<dbReference type="Pfam" id="PF19236">
    <property type="entry name" value="ADAMTS_CR_3"/>
    <property type="match status" value="1"/>
</dbReference>
<dbReference type="SUPFAM" id="SSF48726">
    <property type="entry name" value="Immunoglobulin"/>
    <property type="match status" value="3"/>
</dbReference>
<gene>
    <name evidence="17" type="primary">paplna</name>
</gene>
<evidence type="ECO:0000256" key="8">
    <source>
        <dbReference type="ARBA" id="ARBA00023319"/>
    </source>
</evidence>
<evidence type="ECO:0000256" key="4">
    <source>
        <dbReference type="ARBA" id="ARBA00022729"/>
    </source>
</evidence>
<dbReference type="Pfam" id="PF13927">
    <property type="entry name" value="Ig_3"/>
    <property type="match status" value="1"/>
</dbReference>
<dbReference type="Gene3D" id="2.60.120.830">
    <property type="match status" value="1"/>
</dbReference>
<keyword evidence="8" id="KW-0393">Immunoglobulin domain</keyword>
<dbReference type="SMART" id="SM00409">
    <property type="entry name" value="IG"/>
    <property type="match status" value="3"/>
</dbReference>
<dbReference type="GO" id="GO:0030198">
    <property type="term" value="P:extracellular matrix organization"/>
    <property type="evidence" value="ECO:0007669"/>
    <property type="project" value="InterPro"/>
</dbReference>
<evidence type="ECO:0000256" key="1">
    <source>
        <dbReference type="ARBA" id="ARBA00004613"/>
    </source>
</evidence>
<evidence type="ECO:0000259" key="14">
    <source>
        <dbReference type="PROSITE" id="PS50835"/>
    </source>
</evidence>
<evidence type="ECO:0000256" key="12">
    <source>
        <dbReference type="SAM" id="SignalP"/>
    </source>
</evidence>
<dbReference type="InterPro" id="IPR036179">
    <property type="entry name" value="Ig-like_dom_sf"/>
</dbReference>
<dbReference type="FunFam" id="2.20.100.10:FF:000005">
    <property type="entry name" value="ADAM metallopeptidase with thrombospondin type 1 motif 9"/>
    <property type="match status" value="4"/>
</dbReference>
<dbReference type="CTD" id="562930"/>
<comment type="similarity">
    <text evidence="9">Belongs to the papilin family.</text>
</comment>
<dbReference type="GO" id="GO:0006508">
    <property type="term" value="P:proteolysis"/>
    <property type="evidence" value="ECO:0007669"/>
    <property type="project" value="TreeGrafter"/>
</dbReference>
<evidence type="ECO:0000313" key="16">
    <source>
        <dbReference type="Proteomes" id="UP000515129"/>
    </source>
</evidence>
<name>A0A6P6R6D6_CARAU</name>